<dbReference type="GO" id="GO:0071555">
    <property type="term" value="P:cell wall organization"/>
    <property type="evidence" value="ECO:0007669"/>
    <property type="project" value="TreeGrafter"/>
</dbReference>
<keyword evidence="1" id="KW-0472">Membrane</keyword>
<organism evidence="4 5">
    <name type="scientific">Candidatus Monoglobus merdigallinarum</name>
    <dbReference type="NCBI Taxonomy" id="2838698"/>
    <lineage>
        <taxon>Bacteria</taxon>
        <taxon>Bacillati</taxon>
        <taxon>Bacillota</taxon>
        <taxon>Clostridia</taxon>
        <taxon>Monoglobales</taxon>
        <taxon>Monoglobaceae</taxon>
        <taxon>Monoglobus</taxon>
    </lineage>
</organism>
<dbReference type="Gene3D" id="3.40.710.10">
    <property type="entry name" value="DD-peptidase/beta-lactamase superfamily"/>
    <property type="match status" value="1"/>
</dbReference>
<dbReference type="SUPFAM" id="SSF56519">
    <property type="entry name" value="Penicillin binding protein dimerisation domain"/>
    <property type="match status" value="1"/>
</dbReference>
<dbReference type="InterPro" id="IPR012338">
    <property type="entry name" value="Beta-lactam/transpept-like"/>
</dbReference>
<dbReference type="Proteomes" id="UP000824162">
    <property type="component" value="Unassembled WGS sequence"/>
</dbReference>
<evidence type="ECO:0000256" key="1">
    <source>
        <dbReference type="SAM" id="Phobius"/>
    </source>
</evidence>
<feature type="transmembrane region" description="Helical" evidence="1">
    <location>
        <begin position="7"/>
        <end position="27"/>
    </location>
</feature>
<evidence type="ECO:0000313" key="5">
    <source>
        <dbReference type="Proteomes" id="UP000824162"/>
    </source>
</evidence>
<name>A0A9D1PQK8_9FIRM</name>
<dbReference type="AlphaFoldDB" id="A0A9D1PQK8"/>
<dbReference type="GO" id="GO:0071972">
    <property type="term" value="F:peptidoglycan L,D-transpeptidase activity"/>
    <property type="evidence" value="ECO:0007669"/>
    <property type="project" value="TreeGrafter"/>
</dbReference>
<feature type="domain" description="Penicillin binding protein A dimerisation" evidence="3">
    <location>
        <begin position="54"/>
        <end position="114"/>
    </location>
</feature>
<dbReference type="GO" id="GO:0005886">
    <property type="term" value="C:plasma membrane"/>
    <property type="evidence" value="ECO:0007669"/>
    <property type="project" value="TreeGrafter"/>
</dbReference>
<sequence length="457" mass="50247">MKTNKRIIRVLVGIALLFLVLISYLLWFNMFKADEISTNPYNKRQWESELEVKRGDIYSQDGVLLAETEIDGDARNRIYPRGRLYSHIIGYYSQVYGKTQLEMTYDSDLIGKENIGITLNDIRSGNNLHLTIIDELQEYAYDQLDGRNGAIVAIEPTTGQVLAMVSLPDFDPMTIEEDWSEMMEDEDSPFLARATQGLYPPGSTYKIVTAAGAYDNGMTDMTFNDNGVFESGDVTVYNYGRESYGNIDLKRAFEVSSNYAFCTMGYELGAENVKLEAEKFGVNKDLSFDIPTSKSEIQYSRMTDLDGALVSIGQGGLVMTPLHVALMGSAVANGGKMMKPYLVETITTENGTVIGQTRPSVMYESIGSACAEYIEDMMIGVIEDGTGTSAQLSGITVAGKTGTAENESEEDHAWFVGYAPAEQPTICVAVVLENDGGSGGRNAAPIARNVIRKFLED</sequence>
<evidence type="ECO:0000259" key="3">
    <source>
        <dbReference type="Pfam" id="PF21922"/>
    </source>
</evidence>
<dbReference type="InterPro" id="IPR001460">
    <property type="entry name" value="PCN-bd_Tpept"/>
</dbReference>
<gene>
    <name evidence="4" type="ORF">H9900_00805</name>
</gene>
<comment type="caution">
    <text evidence="4">The sequence shown here is derived from an EMBL/GenBank/DDBJ whole genome shotgun (WGS) entry which is preliminary data.</text>
</comment>
<dbReference type="Pfam" id="PF21922">
    <property type="entry name" value="PBP_dimer_2"/>
    <property type="match status" value="1"/>
</dbReference>
<evidence type="ECO:0000259" key="2">
    <source>
        <dbReference type="Pfam" id="PF00905"/>
    </source>
</evidence>
<dbReference type="Pfam" id="PF00905">
    <property type="entry name" value="Transpeptidase"/>
    <property type="match status" value="1"/>
</dbReference>
<dbReference type="PANTHER" id="PTHR30627:SF24">
    <property type="entry name" value="PENICILLIN-BINDING PROTEIN 4B"/>
    <property type="match status" value="1"/>
</dbReference>
<dbReference type="PANTHER" id="PTHR30627">
    <property type="entry name" value="PEPTIDOGLYCAN D,D-TRANSPEPTIDASE"/>
    <property type="match status" value="1"/>
</dbReference>
<feature type="domain" description="Penicillin-binding protein transpeptidase" evidence="2">
    <location>
        <begin position="149"/>
        <end position="451"/>
    </location>
</feature>
<keyword evidence="1" id="KW-1133">Transmembrane helix</keyword>
<dbReference type="SUPFAM" id="SSF56601">
    <property type="entry name" value="beta-lactamase/transpeptidase-like"/>
    <property type="match status" value="1"/>
</dbReference>
<evidence type="ECO:0000313" key="4">
    <source>
        <dbReference type="EMBL" id="HIV85331.1"/>
    </source>
</evidence>
<protein>
    <submittedName>
        <fullName evidence="4">Peptidoglycan glycosyltransferase</fullName>
    </submittedName>
</protein>
<proteinExistence type="predicted"/>
<keyword evidence="1" id="KW-0812">Transmembrane</keyword>
<dbReference type="InterPro" id="IPR050515">
    <property type="entry name" value="Beta-lactam/transpept"/>
</dbReference>
<accession>A0A9D1PQK8</accession>
<dbReference type="GO" id="GO:0008658">
    <property type="term" value="F:penicillin binding"/>
    <property type="evidence" value="ECO:0007669"/>
    <property type="project" value="InterPro"/>
</dbReference>
<dbReference type="InterPro" id="IPR054120">
    <property type="entry name" value="PBPA_dimer"/>
</dbReference>
<dbReference type="EMBL" id="DXIJ01000015">
    <property type="protein sequence ID" value="HIV85331.1"/>
    <property type="molecule type" value="Genomic_DNA"/>
</dbReference>
<dbReference type="Gene3D" id="3.90.1310.10">
    <property type="entry name" value="Penicillin-binding protein 2a (Domain 2)"/>
    <property type="match status" value="1"/>
</dbReference>
<reference evidence="4" key="1">
    <citation type="journal article" date="2021" name="PeerJ">
        <title>Extensive microbial diversity within the chicken gut microbiome revealed by metagenomics and culture.</title>
        <authorList>
            <person name="Gilroy R."/>
            <person name="Ravi A."/>
            <person name="Getino M."/>
            <person name="Pursley I."/>
            <person name="Horton D.L."/>
            <person name="Alikhan N.F."/>
            <person name="Baker D."/>
            <person name="Gharbi K."/>
            <person name="Hall N."/>
            <person name="Watson M."/>
            <person name="Adriaenssens E.M."/>
            <person name="Foster-Nyarko E."/>
            <person name="Jarju S."/>
            <person name="Secka A."/>
            <person name="Antonio M."/>
            <person name="Oren A."/>
            <person name="Chaudhuri R.R."/>
            <person name="La Ragione R."/>
            <person name="Hildebrand F."/>
            <person name="Pallen M.J."/>
        </authorList>
    </citation>
    <scope>NUCLEOTIDE SEQUENCE</scope>
    <source>
        <strain evidence="4">5790</strain>
    </source>
</reference>
<dbReference type="InterPro" id="IPR036138">
    <property type="entry name" value="PBP_dimer_sf"/>
</dbReference>
<reference evidence="4" key="2">
    <citation type="submission" date="2021-04" db="EMBL/GenBank/DDBJ databases">
        <authorList>
            <person name="Gilroy R."/>
        </authorList>
    </citation>
    <scope>NUCLEOTIDE SEQUENCE</scope>
    <source>
        <strain evidence="4">5790</strain>
    </source>
</reference>